<evidence type="ECO:0000313" key="2">
    <source>
        <dbReference type="Proteomes" id="UP001355298"/>
    </source>
</evidence>
<gene>
    <name evidence="1" type="ORF">VOP03_02285</name>
</gene>
<dbReference type="EMBL" id="JAYMGW010000001">
    <property type="protein sequence ID" value="MEC4264162.1"/>
    <property type="molecule type" value="Genomic_DNA"/>
</dbReference>
<protein>
    <submittedName>
        <fullName evidence="1">Uncharacterized protein</fullName>
    </submittedName>
</protein>
<evidence type="ECO:0000313" key="1">
    <source>
        <dbReference type="EMBL" id="MEC4264162.1"/>
    </source>
</evidence>
<accession>A0ABU6IMH0</accession>
<keyword evidence="2" id="KW-1185">Reference proteome</keyword>
<sequence length="100" mass="11394">MKTVIILMTLVFSLMDMSQENTITATYDGLEVDIYYFTDDDGNTYSFQGVEDAVLKSYNLSDESLVGRNFKVIYIIKKELDGDTDDTYENYIITGLSLID</sequence>
<comment type="caution">
    <text evidence="1">The sequence shown here is derived from an EMBL/GenBank/DDBJ whole genome shotgun (WGS) entry which is preliminary data.</text>
</comment>
<organism evidence="1 2">
    <name type="scientific">Flagellimonas halotolerans</name>
    <dbReference type="NCBI Taxonomy" id="3112164"/>
    <lineage>
        <taxon>Bacteria</taxon>
        <taxon>Pseudomonadati</taxon>
        <taxon>Bacteroidota</taxon>
        <taxon>Flavobacteriia</taxon>
        <taxon>Flavobacteriales</taxon>
        <taxon>Flavobacteriaceae</taxon>
        <taxon>Flagellimonas</taxon>
    </lineage>
</organism>
<reference evidence="1 2" key="1">
    <citation type="submission" date="2024-01" db="EMBL/GenBank/DDBJ databases">
        <title>The strains designed SYSU M86414 and SYSU M84420 isolated from the marine sediment in San Sha City (Hainan Province, China).</title>
        <authorList>
            <person name="Guo D."/>
        </authorList>
    </citation>
    <scope>NUCLEOTIDE SEQUENCE [LARGE SCALE GENOMIC DNA]</scope>
    <source>
        <strain evidence="1 2">SYSU M84420</strain>
    </source>
</reference>
<dbReference type="Proteomes" id="UP001355298">
    <property type="component" value="Unassembled WGS sequence"/>
</dbReference>
<name>A0ABU6IMH0_9FLAO</name>
<dbReference type="RefSeq" id="WP_326276957.1">
    <property type="nucleotide sequence ID" value="NZ_JAYKYV010000001.1"/>
</dbReference>
<proteinExistence type="predicted"/>